<organism evidence="2 3">
    <name type="scientific">Cryomyces minteri</name>
    <dbReference type="NCBI Taxonomy" id="331657"/>
    <lineage>
        <taxon>Eukaryota</taxon>
        <taxon>Fungi</taxon>
        <taxon>Dikarya</taxon>
        <taxon>Ascomycota</taxon>
        <taxon>Pezizomycotina</taxon>
        <taxon>Dothideomycetes</taxon>
        <taxon>Dothideomycetes incertae sedis</taxon>
        <taxon>Cryomyces</taxon>
    </lineage>
</organism>
<keyword evidence="3" id="KW-1185">Reference proteome</keyword>
<evidence type="ECO:0000313" key="2">
    <source>
        <dbReference type="EMBL" id="TKA77363.1"/>
    </source>
</evidence>
<feature type="compositionally biased region" description="Polar residues" evidence="1">
    <location>
        <begin position="23"/>
        <end position="37"/>
    </location>
</feature>
<feature type="region of interest" description="Disordered" evidence="1">
    <location>
        <begin position="1"/>
        <end position="103"/>
    </location>
</feature>
<comment type="caution">
    <text evidence="2">The sequence shown here is derived from an EMBL/GenBank/DDBJ whole genome shotgun (WGS) entry which is preliminary data.</text>
</comment>
<sequence>MSSSAAQLDPQSSTLDSGDADYTSRTGQSEVPVQSDSAPVEDPIDPATADSDETLPSKEQDEQAAMDESNIVDSRTRGAKPSGSYVEPGDDEGLPSDDGTSST</sequence>
<evidence type="ECO:0000313" key="3">
    <source>
        <dbReference type="Proteomes" id="UP000308768"/>
    </source>
</evidence>
<name>A0A4U0XPJ5_9PEZI</name>
<evidence type="ECO:0000256" key="1">
    <source>
        <dbReference type="SAM" id="MobiDB-lite"/>
    </source>
</evidence>
<proteinExistence type="predicted"/>
<protein>
    <recommendedName>
        <fullName evidence="4">Histone chaperone domain-containing protein</fullName>
    </recommendedName>
</protein>
<dbReference type="OrthoDB" id="4357148at2759"/>
<feature type="compositionally biased region" description="Polar residues" evidence="1">
    <location>
        <begin position="1"/>
        <end position="16"/>
    </location>
</feature>
<dbReference type="AlphaFoldDB" id="A0A4U0XPJ5"/>
<dbReference type="EMBL" id="NAJN01000191">
    <property type="protein sequence ID" value="TKA77363.1"/>
    <property type="molecule type" value="Genomic_DNA"/>
</dbReference>
<dbReference type="Proteomes" id="UP000308768">
    <property type="component" value="Unassembled WGS sequence"/>
</dbReference>
<accession>A0A4U0XPJ5</accession>
<reference evidence="2 3" key="1">
    <citation type="submission" date="2017-03" db="EMBL/GenBank/DDBJ databases">
        <title>Genomes of endolithic fungi from Antarctica.</title>
        <authorList>
            <person name="Coleine C."/>
            <person name="Masonjones S."/>
            <person name="Stajich J.E."/>
        </authorList>
    </citation>
    <scope>NUCLEOTIDE SEQUENCE [LARGE SCALE GENOMIC DNA]</scope>
    <source>
        <strain evidence="2 3">CCFEE 5187</strain>
    </source>
</reference>
<gene>
    <name evidence="2" type="ORF">B0A49_01502</name>
</gene>
<evidence type="ECO:0008006" key="4">
    <source>
        <dbReference type="Google" id="ProtNLM"/>
    </source>
</evidence>